<dbReference type="AlphaFoldDB" id="A0A8S4QHS2"/>
<sequence>MMPLIFEATRTRAAQTTICDILVDHGNAPFQTLKFIARVAQ</sequence>
<feature type="non-terminal residue" evidence="1">
    <location>
        <position position="41"/>
    </location>
</feature>
<gene>
    <name evidence="1" type="primary">jg19808</name>
    <name evidence="1" type="ORF">PAEG_LOCUS2060</name>
</gene>
<evidence type="ECO:0000313" key="1">
    <source>
        <dbReference type="EMBL" id="CAH2210148.1"/>
    </source>
</evidence>
<dbReference type="Proteomes" id="UP000838756">
    <property type="component" value="Unassembled WGS sequence"/>
</dbReference>
<reference evidence="1" key="1">
    <citation type="submission" date="2022-03" db="EMBL/GenBank/DDBJ databases">
        <authorList>
            <person name="Lindestad O."/>
        </authorList>
    </citation>
    <scope>NUCLEOTIDE SEQUENCE</scope>
</reference>
<keyword evidence="2" id="KW-1185">Reference proteome</keyword>
<proteinExistence type="predicted"/>
<comment type="caution">
    <text evidence="1">The sequence shown here is derived from an EMBL/GenBank/DDBJ whole genome shotgun (WGS) entry which is preliminary data.</text>
</comment>
<organism evidence="1 2">
    <name type="scientific">Pararge aegeria aegeria</name>
    <dbReference type="NCBI Taxonomy" id="348720"/>
    <lineage>
        <taxon>Eukaryota</taxon>
        <taxon>Metazoa</taxon>
        <taxon>Ecdysozoa</taxon>
        <taxon>Arthropoda</taxon>
        <taxon>Hexapoda</taxon>
        <taxon>Insecta</taxon>
        <taxon>Pterygota</taxon>
        <taxon>Neoptera</taxon>
        <taxon>Endopterygota</taxon>
        <taxon>Lepidoptera</taxon>
        <taxon>Glossata</taxon>
        <taxon>Ditrysia</taxon>
        <taxon>Papilionoidea</taxon>
        <taxon>Nymphalidae</taxon>
        <taxon>Satyrinae</taxon>
        <taxon>Satyrini</taxon>
        <taxon>Parargina</taxon>
        <taxon>Pararge</taxon>
    </lineage>
</organism>
<protein>
    <submittedName>
        <fullName evidence="1">Jg19808 protein</fullName>
    </submittedName>
</protein>
<evidence type="ECO:0000313" key="2">
    <source>
        <dbReference type="Proteomes" id="UP000838756"/>
    </source>
</evidence>
<dbReference type="EMBL" id="CAKXAJ010006695">
    <property type="protein sequence ID" value="CAH2210148.1"/>
    <property type="molecule type" value="Genomic_DNA"/>
</dbReference>
<name>A0A8S4QHS2_9NEOP</name>
<accession>A0A8S4QHS2</accession>